<sequence>MSKRTPLSPRDFIHVFQEAPGGAQILEHLILRFGGAPYVKGGHEADRETCYRAGQRAVVDYILAMINRANSVTSEIETDE</sequence>
<keyword evidence="3" id="KW-1185">Reference proteome</keyword>
<dbReference type="RefSeq" id="WP_259543926.1">
    <property type="nucleotide sequence ID" value="NZ_JANLCJ010000774.1"/>
</dbReference>
<dbReference type="InterPro" id="IPR057447">
    <property type="entry name" value="Bbp19-like_phage"/>
</dbReference>
<name>A0ABT2HC47_9MICO</name>
<protein>
    <recommendedName>
        <fullName evidence="1">Bbp19-like phage domain-containing protein</fullName>
    </recommendedName>
</protein>
<dbReference type="EMBL" id="JANLCJ010000774">
    <property type="protein sequence ID" value="MCS5737508.1"/>
    <property type="molecule type" value="Genomic_DNA"/>
</dbReference>
<proteinExistence type="predicted"/>
<accession>A0ABT2HC47</accession>
<organism evidence="2 3">
    <name type="scientific">Herbiconiux daphne</name>
    <dbReference type="NCBI Taxonomy" id="2970914"/>
    <lineage>
        <taxon>Bacteria</taxon>
        <taxon>Bacillati</taxon>
        <taxon>Actinomycetota</taxon>
        <taxon>Actinomycetes</taxon>
        <taxon>Micrococcales</taxon>
        <taxon>Microbacteriaceae</taxon>
        <taxon>Herbiconiux</taxon>
    </lineage>
</organism>
<feature type="domain" description="Bbp19-like phage" evidence="1">
    <location>
        <begin position="15"/>
        <end position="67"/>
    </location>
</feature>
<gene>
    <name evidence="2" type="ORF">N1032_27635</name>
</gene>
<comment type="caution">
    <text evidence="2">The sequence shown here is derived from an EMBL/GenBank/DDBJ whole genome shotgun (WGS) entry which is preliminary data.</text>
</comment>
<dbReference type="Pfam" id="PF25181">
    <property type="entry name" value="Phage_Bbp19"/>
    <property type="match status" value="1"/>
</dbReference>
<evidence type="ECO:0000313" key="2">
    <source>
        <dbReference type="EMBL" id="MCS5737508.1"/>
    </source>
</evidence>
<evidence type="ECO:0000313" key="3">
    <source>
        <dbReference type="Proteomes" id="UP001165586"/>
    </source>
</evidence>
<evidence type="ECO:0000259" key="1">
    <source>
        <dbReference type="Pfam" id="PF25181"/>
    </source>
</evidence>
<dbReference type="Proteomes" id="UP001165586">
    <property type="component" value="Unassembled WGS sequence"/>
</dbReference>
<reference evidence="2" key="1">
    <citation type="submission" date="2022-08" db="EMBL/GenBank/DDBJ databases">
        <authorList>
            <person name="Deng Y."/>
            <person name="Han X.-F."/>
            <person name="Zhang Y.-Q."/>
        </authorList>
    </citation>
    <scope>NUCLEOTIDE SEQUENCE</scope>
    <source>
        <strain evidence="2">CPCC 203386</strain>
    </source>
</reference>